<dbReference type="GO" id="GO:0004459">
    <property type="term" value="F:L-lactate dehydrogenase (NAD+) activity"/>
    <property type="evidence" value="ECO:0007669"/>
    <property type="project" value="UniProtKB-EC"/>
</dbReference>
<feature type="domain" description="Lactate/malate dehydrogenase N-terminal" evidence="9">
    <location>
        <begin position="7"/>
        <end position="148"/>
    </location>
</feature>
<dbReference type="InterPro" id="IPR001557">
    <property type="entry name" value="L-lactate/malate_DH"/>
</dbReference>
<dbReference type="InterPro" id="IPR015955">
    <property type="entry name" value="Lactate_DH/Glyco_Ohase_4_C"/>
</dbReference>
<evidence type="ECO:0000256" key="3">
    <source>
        <dbReference type="ARBA" id="ARBA00012967"/>
    </source>
</evidence>
<organism evidence="11 12">
    <name type="scientific">Laedolimicola ammoniilytica</name>
    <dbReference type="NCBI Taxonomy" id="2981771"/>
    <lineage>
        <taxon>Bacteria</taxon>
        <taxon>Bacillati</taxon>
        <taxon>Bacillota</taxon>
        <taxon>Clostridia</taxon>
        <taxon>Lachnospirales</taxon>
        <taxon>Lachnospiraceae</taxon>
        <taxon>Laedolimicola</taxon>
    </lineage>
</organism>
<evidence type="ECO:0000259" key="9">
    <source>
        <dbReference type="Pfam" id="PF00056"/>
    </source>
</evidence>
<keyword evidence="12" id="KW-1185">Reference proteome</keyword>
<gene>
    <name evidence="11" type="ORF">OCV63_11335</name>
</gene>
<dbReference type="SUPFAM" id="SSF51735">
    <property type="entry name" value="NAD(P)-binding Rossmann-fold domains"/>
    <property type="match status" value="1"/>
</dbReference>
<dbReference type="Gene3D" id="3.40.50.720">
    <property type="entry name" value="NAD(P)-binding Rossmann-like Domain"/>
    <property type="match status" value="1"/>
</dbReference>
<evidence type="ECO:0000313" key="11">
    <source>
        <dbReference type="EMBL" id="MCU6697477.1"/>
    </source>
</evidence>
<dbReference type="PRINTS" id="PR00086">
    <property type="entry name" value="LLDHDRGNASE"/>
</dbReference>
<evidence type="ECO:0000256" key="8">
    <source>
        <dbReference type="RuleBase" id="RU003369"/>
    </source>
</evidence>
<evidence type="ECO:0000256" key="4">
    <source>
        <dbReference type="ARBA" id="ARBA00023002"/>
    </source>
</evidence>
<dbReference type="InterPro" id="IPR001236">
    <property type="entry name" value="Lactate/malate_DH_N"/>
</dbReference>
<feature type="domain" description="Lactate/malate dehydrogenase C-terminal" evidence="10">
    <location>
        <begin position="151"/>
        <end position="317"/>
    </location>
</feature>
<dbReference type="Pfam" id="PF00056">
    <property type="entry name" value="Ldh_1_N"/>
    <property type="match status" value="1"/>
</dbReference>
<protein>
    <recommendedName>
        <fullName evidence="3 7">L-lactate dehydrogenase</fullName>
        <ecNumber evidence="3 7">1.1.1.27</ecNumber>
    </recommendedName>
</protein>
<evidence type="ECO:0000256" key="6">
    <source>
        <dbReference type="ARBA" id="ARBA00049258"/>
    </source>
</evidence>
<dbReference type="Gene3D" id="3.90.110.10">
    <property type="entry name" value="Lactate dehydrogenase/glycoside hydrolase, family 4, C-terminal"/>
    <property type="match status" value="1"/>
</dbReference>
<comment type="similarity">
    <text evidence="2">Belongs to the LDH/MDH superfamily. LDH family.</text>
</comment>
<reference evidence="11 12" key="1">
    <citation type="journal article" date="2021" name="ISME Commun">
        <title>Automated analysis of genomic sequences facilitates high-throughput and comprehensive description of bacteria.</title>
        <authorList>
            <person name="Hitch T.C.A."/>
        </authorList>
    </citation>
    <scope>NUCLEOTIDE SEQUENCE [LARGE SCALE GENOMIC DNA]</scope>
    <source>
        <strain evidence="11 12">Sanger_04</strain>
    </source>
</reference>
<evidence type="ECO:0000313" key="12">
    <source>
        <dbReference type="Proteomes" id="UP001652461"/>
    </source>
</evidence>
<evidence type="ECO:0000259" key="10">
    <source>
        <dbReference type="Pfam" id="PF02866"/>
    </source>
</evidence>
<sequence>MAISYGKMVIIGAGKVGSAILNSVLRMNILDEIVVVNRNQKKALGEVLDASHTTAFAYSANANIHVGGYEECADAQIIVVTAGPSIQPGNSRDRMVLLEKNVNVMNDIMEQITHYTREAIIIVVSNPLDILTYIAQKKFDYPANKIFGTGTLLDTARFNKMLGDLCGVDAKNVTGFVLGEHGSTSFIPWNTVNIVGVPFSEFEKQFELKEKLDKEKLLHDTKVIGLDIVELKGYTSSGVALSACRLIGSIVRNEKSVVPVSTVLSGQYGLTGAAMSLPCVISKNGIDRVLELPLDEQGKSDLQKCYEHLRTAIESVYTEA</sequence>
<dbReference type="Pfam" id="PF02866">
    <property type="entry name" value="Ldh_1_C"/>
    <property type="match status" value="1"/>
</dbReference>
<dbReference type="EMBL" id="JAOQKC010000014">
    <property type="protein sequence ID" value="MCU6697477.1"/>
    <property type="molecule type" value="Genomic_DNA"/>
</dbReference>
<evidence type="ECO:0000256" key="5">
    <source>
        <dbReference type="ARBA" id="ARBA00023027"/>
    </source>
</evidence>
<comment type="caution">
    <text evidence="11">The sequence shown here is derived from an EMBL/GenBank/DDBJ whole genome shotgun (WGS) entry which is preliminary data.</text>
</comment>
<dbReference type="Proteomes" id="UP001652461">
    <property type="component" value="Unassembled WGS sequence"/>
</dbReference>
<accession>A0ABT2RZ36</accession>
<dbReference type="InterPro" id="IPR022383">
    <property type="entry name" value="Lactate/malate_DH_C"/>
</dbReference>
<comment type="catalytic activity">
    <reaction evidence="6">
        <text>(S)-lactate + NAD(+) = pyruvate + NADH + H(+)</text>
        <dbReference type="Rhea" id="RHEA:23444"/>
        <dbReference type="ChEBI" id="CHEBI:15361"/>
        <dbReference type="ChEBI" id="CHEBI:15378"/>
        <dbReference type="ChEBI" id="CHEBI:16651"/>
        <dbReference type="ChEBI" id="CHEBI:57540"/>
        <dbReference type="ChEBI" id="CHEBI:57945"/>
        <dbReference type="EC" id="1.1.1.27"/>
    </reaction>
</comment>
<proteinExistence type="inferred from homology"/>
<evidence type="ECO:0000256" key="2">
    <source>
        <dbReference type="ARBA" id="ARBA00006054"/>
    </source>
</evidence>
<keyword evidence="4 8" id="KW-0560">Oxidoreductase</keyword>
<evidence type="ECO:0000256" key="1">
    <source>
        <dbReference type="ARBA" id="ARBA00004843"/>
    </source>
</evidence>
<dbReference type="PANTHER" id="PTHR43128:SF16">
    <property type="entry name" value="L-LACTATE DEHYDROGENASE"/>
    <property type="match status" value="1"/>
</dbReference>
<dbReference type="InterPro" id="IPR036291">
    <property type="entry name" value="NAD(P)-bd_dom_sf"/>
</dbReference>
<dbReference type="EC" id="1.1.1.27" evidence="3 7"/>
<name>A0ABT2RZ36_9FIRM</name>
<keyword evidence="5" id="KW-0520">NAD</keyword>
<evidence type="ECO:0000256" key="7">
    <source>
        <dbReference type="NCBIfam" id="TIGR01771"/>
    </source>
</evidence>
<comment type="pathway">
    <text evidence="1">Fermentation; pyruvate fermentation to lactate; (S)-lactate from pyruvate: step 1/1.</text>
</comment>
<dbReference type="InterPro" id="IPR011304">
    <property type="entry name" value="L-lactate_DH"/>
</dbReference>
<dbReference type="PANTHER" id="PTHR43128">
    <property type="entry name" value="L-2-HYDROXYCARBOXYLATE DEHYDROGENASE (NAD(P)(+))"/>
    <property type="match status" value="1"/>
</dbReference>
<dbReference type="NCBIfam" id="TIGR01771">
    <property type="entry name" value="L-LDH-NAD"/>
    <property type="match status" value="1"/>
</dbReference>
<dbReference type="PIRSF" id="PIRSF000102">
    <property type="entry name" value="Lac_mal_DH"/>
    <property type="match status" value="1"/>
</dbReference>
<dbReference type="RefSeq" id="WP_158363937.1">
    <property type="nucleotide sequence ID" value="NZ_JAOQKC010000014.1"/>
</dbReference>
<dbReference type="SUPFAM" id="SSF56327">
    <property type="entry name" value="LDH C-terminal domain-like"/>
    <property type="match status" value="1"/>
</dbReference>